<proteinExistence type="predicted"/>
<feature type="signal peptide" evidence="1">
    <location>
        <begin position="1"/>
        <end position="21"/>
    </location>
</feature>
<dbReference type="AlphaFoldDB" id="A0A0C2MB63"/>
<dbReference type="EMBL" id="JWZT01005325">
    <property type="protein sequence ID" value="KII61564.1"/>
    <property type="molecule type" value="Genomic_DNA"/>
</dbReference>
<organism evidence="2 3">
    <name type="scientific">Thelohanellus kitauei</name>
    <name type="common">Myxosporean</name>
    <dbReference type="NCBI Taxonomy" id="669202"/>
    <lineage>
        <taxon>Eukaryota</taxon>
        <taxon>Metazoa</taxon>
        <taxon>Cnidaria</taxon>
        <taxon>Myxozoa</taxon>
        <taxon>Myxosporea</taxon>
        <taxon>Bivalvulida</taxon>
        <taxon>Platysporina</taxon>
        <taxon>Myxobolidae</taxon>
        <taxon>Thelohanellus</taxon>
    </lineage>
</organism>
<accession>A0A0C2MB63</accession>
<name>A0A0C2MB63_THEKT</name>
<evidence type="ECO:0000313" key="3">
    <source>
        <dbReference type="Proteomes" id="UP000031668"/>
    </source>
</evidence>
<evidence type="ECO:0000256" key="1">
    <source>
        <dbReference type="SAM" id="SignalP"/>
    </source>
</evidence>
<protein>
    <submittedName>
        <fullName evidence="2">Uncharacterized protein</fullName>
    </submittedName>
</protein>
<evidence type="ECO:0000313" key="2">
    <source>
        <dbReference type="EMBL" id="KII61564.1"/>
    </source>
</evidence>
<comment type="caution">
    <text evidence="2">The sequence shown here is derived from an EMBL/GenBank/DDBJ whole genome shotgun (WGS) entry which is preliminary data.</text>
</comment>
<sequence length="295" mass="33607">MLSFVHVLLVSSVLHIPFVCSETFMERLRGIIGGHGQEAGPDIPTSKPGSTTPADLSKVVEMSVSSKFYKDQCATHFKFMSLPERKLVLASTLSEQDYECVEIPPSTFVSFDLNNFRVSTCFSLIAVMHHCAGLQLFTQRVVNAYVSGDEEQARTTLFKMFNSMKEEERKYSFAVIHFMGSVYDLCEKSFCEQLKGLMKYFDGVAGPKDDTVFPKAGSAGFLYRRTYTHTQDSEETLKWVVANHDMVLATLNSKTFASRLHDEFSYWFYIFLNLDHQVLTNEKLMLMLERCISLF</sequence>
<reference evidence="2 3" key="1">
    <citation type="journal article" date="2014" name="Genome Biol. Evol.">
        <title>The genome of the myxosporean Thelohanellus kitauei shows adaptations to nutrient acquisition within its fish host.</title>
        <authorList>
            <person name="Yang Y."/>
            <person name="Xiong J."/>
            <person name="Zhou Z."/>
            <person name="Huo F."/>
            <person name="Miao W."/>
            <person name="Ran C."/>
            <person name="Liu Y."/>
            <person name="Zhang J."/>
            <person name="Feng J."/>
            <person name="Wang M."/>
            <person name="Wang M."/>
            <person name="Wang L."/>
            <person name="Yao B."/>
        </authorList>
    </citation>
    <scope>NUCLEOTIDE SEQUENCE [LARGE SCALE GENOMIC DNA]</scope>
    <source>
        <strain evidence="2">Wuqing</strain>
    </source>
</reference>
<keyword evidence="1" id="KW-0732">Signal</keyword>
<feature type="chain" id="PRO_5002168609" evidence="1">
    <location>
        <begin position="22"/>
        <end position="295"/>
    </location>
</feature>
<dbReference type="Proteomes" id="UP000031668">
    <property type="component" value="Unassembled WGS sequence"/>
</dbReference>
<gene>
    <name evidence="2" type="ORF">RF11_10843</name>
</gene>
<keyword evidence="3" id="KW-1185">Reference proteome</keyword>